<dbReference type="Proteomes" id="UP001549320">
    <property type="component" value="Unassembled WGS sequence"/>
</dbReference>
<dbReference type="InterPro" id="IPR036465">
    <property type="entry name" value="vWFA_dom_sf"/>
</dbReference>
<name>A0ABV2QFI8_9BURK</name>
<organism evidence="3 4">
    <name type="scientific">Ottowia thiooxydans</name>
    <dbReference type="NCBI Taxonomy" id="219182"/>
    <lineage>
        <taxon>Bacteria</taxon>
        <taxon>Pseudomonadati</taxon>
        <taxon>Pseudomonadota</taxon>
        <taxon>Betaproteobacteria</taxon>
        <taxon>Burkholderiales</taxon>
        <taxon>Comamonadaceae</taxon>
        <taxon>Ottowia</taxon>
    </lineage>
</organism>
<proteinExistence type="predicted"/>
<evidence type="ECO:0000313" key="3">
    <source>
        <dbReference type="EMBL" id="MET4579806.1"/>
    </source>
</evidence>
<dbReference type="Gene3D" id="3.40.50.410">
    <property type="entry name" value="von Willebrand factor, type A domain"/>
    <property type="match status" value="1"/>
</dbReference>
<dbReference type="InterPro" id="IPR002881">
    <property type="entry name" value="DUF58"/>
</dbReference>
<feature type="region of interest" description="Disordered" evidence="1">
    <location>
        <begin position="1"/>
        <end position="31"/>
    </location>
</feature>
<accession>A0ABV2QFI8</accession>
<dbReference type="SUPFAM" id="SSF53300">
    <property type="entry name" value="vWA-like"/>
    <property type="match status" value="1"/>
</dbReference>
<evidence type="ECO:0000256" key="1">
    <source>
        <dbReference type="SAM" id="MobiDB-lite"/>
    </source>
</evidence>
<dbReference type="Pfam" id="PF01882">
    <property type="entry name" value="DUF58"/>
    <property type="match status" value="1"/>
</dbReference>
<feature type="domain" description="DUF58" evidence="2">
    <location>
        <begin position="68"/>
        <end position="289"/>
    </location>
</feature>
<sequence length="343" mass="38205">MKNWWRRGPKQPVPHAVPNPSPSKGQTGAPDAEHVLRRLEWSVIRRLDGLLQGDYRTLMRGSGLDLADLREYQHHDDVRHIDWNVTARMDSPHVRVFTEDREMAAWFLLDLSPSVDFGSGLQRKHHVSAEFVTVLARVLTRHGNRVGALLYGTGVDAVIPARAGRRHVLHLLNLMLNREAAATQEATVNAGGSTRLDDLLRAGANVIKRRSTVFVVSDFISEPGWEKPLAQLAIRHEVVAVRLLDPLELNLPDLGLLTLRDAETGEQVLVDTHNPSFRKRFASIAAQREADLRAALARIGVDTLELSTDGNLVDAVVRFTELRKQRTRLSSGAGLPRHLSRAA</sequence>
<evidence type="ECO:0000313" key="4">
    <source>
        <dbReference type="Proteomes" id="UP001549320"/>
    </source>
</evidence>
<keyword evidence="4" id="KW-1185">Reference proteome</keyword>
<reference evidence="3 4" key="1">
    <citation type="submission" date="2024-06" db="EMBL/GenBank/DDBJ databases">
        <title>Sorghum-associated microbial communities from plants grown in Nebraska, USA.</title>
        <authorList>
            <person name="Schachtman D."/>
        </authorList>
    </citation>
    <scope>NUCLEOTIDE SEQUENCE [LARGE SCALE GENOMIC DNA]</scope>
    <source>
        <strain evidence="3 4">2709</strain>
    </source>
</reference>
<evidence type="ECO:0000259" key="2">
    <source>
        <dbReference type="Pfam" id="PF01882"/>
    </source>
</evidence>
<protein>
    <submittedName>
        <fullName evidence="3">Uncharacterized protein (DUF58 family)</fullName>
    </submittedName>
</protein>
<dbReference type="PANTHER" id="PTHR33608">
    <property type="entry name" value="BLL2464 PROTEIN"/>
    <property type="match status" value="1"/>
</dbReference>
<gene>
    <name evidence="3" type="ORF">ABIE13_004943</name>
</gene>
<feature type="compositionally biased region" description="Pro residues" evidence="1">
    <location>
        <begin position="11"/>
        <end position="21"/>
    </location>
</feature>
<dbReference type="EMBL" id="JBEPSH010000011">
    <property type="protein sequence ID" value="MET4579806.1"/>
    <property type="molecule type" value="Genomic_DNA"/>
</dbReference>
<dbReference type="RefSeq" id="WP_354448239.1">
    <property type="nucleotide sequence ID" value="NZ_JBEPSH010000011.1"/>
</dbReference>
<dbReference type="PANTHER" id="PTHR33608:SF6">
    <property type="entry name" value="BLL2464 PROTEIN"/>
    <property type="match status" value="1"/>
</dbReference>
<comment type="caution">
    <text evidence="3">The sequence shown here is derived from an EMBL/GenBank/DDBJ whole genome shotgun (WGS) entry which is preliminary data.</text>
</comment>